<feature type="compositionally biased region" description="Low complexity" evidence="2">
    <location>
        <begin position="279"/>
        <end position="292"/>
    </location>
</feature>
<dbReference type="InterPro" id="IPR046985">
    <property type="entry name" value="IP5"/>
</dbReference>
<dbReference type="Pfam" id="PF23754">
    <property type="entry name" value="Beta-prop_IP5PC_F"/>
    <property type="match status" value="2"/>
</dbReference>
<dbReference type="InterPro" id="IPR000300">
    <property type="entry name" value="IPPc"/>
</dbReference>
<evidence type="ECO:0000259" key="3">
    <source>
        <dbReference type="PROSITE" id="PS50031"/>
    </source>
</evidence>
<comment type="caution">
    <text evidence="5">The sequence shown here is derived from an EMBL/GenBank/DDBJ whole genome shotgun (WGS) entry which is preliminary data.</text>
</comment>
<dbReference type="Pfam" id="PF22669">
    <property type="entry name" value="Exo_endo_phos2"/>
    <property type="match status" value="1"/>
</dbReference>
<feature type="compositionally biased region" description="Low complexity" evidence="2">
    <location>
        <begin position="228"/>
        <end position="244"/>
    </location>
</feature>
<feature type="region of interest" description="Disordered" evidence="2">
    <location>
        <begin position="1213"/>
        <end position="1238"/>
    </location>
</feature>
<dbReference type="Gene3D" id="2.60.40.10">
    <property type="entry name" value="Immunoglobulins"/>
    <property type="match status" value="1"/>
</dbReference>
<dbReference type="InterPro" id="IPR013783">
    <property type="entry name" value="Ig-like_fold"/>
</dbReference>
<keyword evidence="6" id="KW-1185">Reference proteome</keyword>
<dbReference type="InterPro" id="IPR056454">
    <property type="entry name" value="Beta-prop_IP5PC_F"/>
</dbReference>
<feature type="domain" description="EH" evidence="3">
    <location>
        <begin position="119"/>
        <end position="162"/>
    </location>
</feature>
<dbReference type="PROSITE" id="PS50222">
    <property type="entry name" value="EF_HAND_2"/>
    <property type="match status" value="1"/>
</dbReference>
<dbReference type="SMART" id="SM00128">
    <property type="entry name" value="IPPc"/>
    <property type="match status" value="1"/>
</dbReference>
<evidence type="ECO:0000256" key="1">
    <source>
        <dbReference type="ARBA" id="ARBA00010768"/>
    </source>
</evidence>
<feature type="region of interest" description="Disordered" evidence="2">
    <location>
        <begin position="225"/>
        <end position="293"/>
    </location>
</feature>
<feature type="compositionally biased region" description="Polar residues" evidence="2">
    <location>
        <begin position="49"/>
        <end position="74"/>
    </location>
</feature>
<evidence type="ECO:0000313" key="5">
    <source>
        <dbReference type="EMBL" id="CAL5226967.1"/>
    </source>
</evidence>
<dbReference type="PROSITE" id="PS50031">
    <property type="entry name" value="EH"/>
    <property type="match status" value="1"/>
</dbReference>
<reference evidence="5 6" key="1">
    <citation type="submission" date="2024-06" db="EMBL/GenBank/DDBJ databases">
        <authorList>
            <person name="Kraege A."/>
            <person name="Thomma B."/>
        </authorList>
    </citation>
    <scope>NUCLEOTIDE SEQUENCE [LARGE SCALE GENOMIC DNA]</scope>
</reference>
<dbReference type="InterPro" id="IPR036691">
    <property type="entry name" value="Endo/exonu/phosph_ase_sf"/>
</dbReference>
<dbReference type="InterPro" id="IPR036322">
    <property type="entry name" value="WD40_repeat_dom_sf"/>
</dbReference>
<comment type="similarity">
    <text evidence="1">Belongs to the inositol polyphosphate 5-phosphatase family.</text>
</comment>
<dbReference type="CDD" id="cd00052">
    <property type="entry name" value="EH"/>
    <property type="match status" value="1"/>
</dbReference>
<dbReference type="Proteomes" id="UP001497392">
    <property type="component" value="Unassembled WGS sequence"/>
</dbReference>
<dbReference type="SUPFAM" id="SSF47473">
    <property type="entry name" value="EF-hand"/>
    <property type="match status" value="1"/>
</dbReference>
<feature type="compositionally biased region" description="Polar residues" evidence="2">
    <location>
        <begin position="1215"/>
        <end position="1237"/>
    </location>
</feature>
<dbReference type="InterPro" id="IPR001680">
    <property type="entry name" value="WD40_rpt"/>
</dbReference>
<feature type="region of interest" description="Disordered" evidence="2">
    <location>
        <begin position="1"/>
        <end position="77"/>
    </location>
</feature>
<evidence type="ECO:0000313" key="6">
    <source>
        <dbReference type="Proteomes" id="UP001497392"/>
    </source>
</evidence>
<dbReference type="SMART" id="SM00027">
    <property type="entry name" value="EH"/>
    <property type="match status" value="1"/>
</dbReference>
<evidence type="ECO:0000259" key="4">
    <source>
        <dbReference type="PROSITE" id="PS50222"/>
    </source>
</evidence>
<proteinExistence type="inferred from homology"/>
<feature type="domain" description="EF-hand" evidence="4">
    <location>
        <begin position="118"/>
        <end position="153"/>
    </location>
</feature>
<evidence type="ECO:0000256" key="2">
    <source>
        <dbReference type="SAM" id="MobiDB-lite"/>
    </source>
</evidence>
<dbReference type="SMART" id="SM00320">
    <property type="entry name" value="WD40"/>
    <property type="match status" value="3"/>
</dbReference>
<accession>A0ABP1G6M0</accession>
<gene>
    <name evidence="5" type="primary">g9852</name>
    <name evidence="5" type="ORF">VP750_LOCUS8873</name>
</gene>
<protein>
    <submittedName>
        <fullName evidence="5">G9852 protein</fullName>
    </submittedName>
</protein>
<feature type="region of interest" description="Disordered" evidence="2">
    <location>
        <begin position="547"/>
        <end position="566"/>
    </location>
</feature>
<name>A0ABP1G6M0_9CHLO</name>
<dbReference type="Gene3D" id="3.60.10.10">
    <property type="entry name" value="Endonuclease/exonuclease/phosphatase"/>
    <property type="match status" value="1"/>
</dbReference>
<dbReference type="PANTHER" id="PTHR11200">
    <property type="entry name" value="INOSITOL 5-PHOSPHATASE"/>
    <property type="match status" value="1"/>
</dbReference>
<feature type="region of interest" description="Disordered" evidence="2">
    <location>
        <begin position="361"/>
        <end position="387"/>
    </location>
</feature>
<dbReference type="EMBL" id="CAXHTA020000016">
    <property type="protein sequence ID" value="CAL5226967.1"/>
    <property type="molecule type" value="Genomic_DNA"/>
</dbReference>
<dbReference type="InterPro" id="IPR000261">
    <property type="entry name" value="EH_dom"/>
</dbReference>
<dbReference type="PANTHER" id="PTHR11200:SF300">
    <property type="entry name" value="TYPE II INOSITOL 1,4,5-TRISPHOSPHATE 5-PHOSPHATASE"/>
    <property type="match status" value="1"/>
</dbReference>
<dbReference type="SUPFAM" id="SSF56219">
    <property type="entry name" value="DNase I-like"/>
    <property type="match status" value="1"/>
</dbReference>
<dbReference type="InterPro" id="IPR015943">
    <property type="entry name" value="WD40/YVTN_repeat-like_dom_sf"/>
</dbReference>
<feature type="region of interest" description="Disordered" evidence="2">
    <location>
        <begin position="644"/>
        <end position="676"/>
    </location>
</feature>
<dbReference type="Gene3D" id="2.130.10.10">
    <property type="entry name" value="YVTN repeat-like/Quinoprotein amine dehydrogenase"/>
    <property type="match status" value="2"/>
</dbReference>
<dbReference type="Gene3D" id="1.10.238.10">
    <property type="entry name" value="EF-hand"/>
    <property type="match status" value="1"/>
</dbReference>
<organism evidence="5 6">
    <name type="scientific">Coccomyxa viridis</name>
    <dbReference type="NCBI Taxonomy" id="1274662"/>
    <lineage>
        <taxon>Eukaryota</taxon>
        <taxon>Viridiplantae</taxon>
        <taxon>Chlorophyta</taxon>
        <taxon>core chlorophytes</taxon>
        <taxon>Trebouxiophyceae</taxon>
        <taxon>Trebouxiophyceae incertae sedis</taxon>
        <taxon>Coccomyxaceae</taxon>
        <taxon>Coccomyxa</taxon>
    </lineage>
</organism>
<dbReference type="InterPro" id="IPR002048">
    <property type="entry name" value="EF_hand_dom"/>
</dbReference>
<feature type="compositionally biased region" description="Basic and acidic residues" evidence="2">
    <location>
        <begin position="1037"/>
        <end position="1046"/>
    </location>
</feature>
<sequence>MASNERLYSGHKAPSSAQPPRAGSNAIQDLLTGDDYQYQSTQPPLPSLSHDTSTGGGKSQHTTEVQGRSNSSPDLQAFADWSQPASLSSNWNVAKPKLADKAEGLSLDGPAEGEVDGLSAAEVDALFREADHDGDGRLAGNEAKAFFQRTSLPVQALSKIWNRVKAAKPAEGSGLTREQFGVALRLVAFAQNEPHPTPEAMEAAASPAAWQAVRGQPLPMPKLLPDVRPSSARPSSAATARTSSEGARFALPPFTPTASPFRGTSAGAGPSLEAHTVQGSSPGSMDSSGMLSNGSTALLRAPEGPSKAHLPPVVLDVRLPPLHPKVAAQLQFMTVGHGSLFAGPTRQGGVLQWGSIEGEVSRPELPPGVVRPQDSWTPAGEDADAGPSTEVRVQDAGQVTCTFADHLSNILWMGHSDGRVSAFSMGDAPGTAVNGQLLHCWQAHRVGAITSLCRTPWGNLWTGTSRGWIRIWDCADPGAFNDAGEYALPMRELRRHGGARPHIGSVSHMICPAGGQVVWSGSERAILLWCAYTGAYVGALISTETEPLADTEQQQPAAEAEERKHMVDPAKGLEVSSDGRALARPPRQDLEQWVEEQVAWAASSETTSAQYMEAFAFRRGKALQGAGKAAKFLGKLGRRVARTQKYGGGGTADAAPTPLIHEAHGGTPGPSKSSKHLLNVEPPDYDDLADVSVRSGWTEQSMTQDKSVGLRCLTSSSDGHVFAGFHSGHLKCYTALGRLVWKKDMGHCVRCLASLNHRLWVGLADGRMRVLGEKTAGSPGTVQVEEEWLAHEAGVVALAPAQSRMVSMAADGSIRAWSSAVGCPQEQLARRQYMEEANNLVERHEMEVACITWNVNEARPDPSTGLHRWVIDLAKEASMFVVALQEIESGGGSLALAAAKDALLTKQQERGNANAQAWNSAIQSAVGEGWQRLGLRQLSGMLVLVYIRSDLLAHTGEVSTASIACGVLGMGGNKGAVAVSFSLYRRRIAFVCSHFAAHQNMVEARNANYATICRHLCFGKRGAANVEPDVSSAGGNRADKARHAADTIDNGSDSDDETPPEPKLLRGQGLKEMDMLVWLGDFNYRVDAEYAEAKGLVRRNDLSLLLSKDQLKLEMAAGRTFVHLQEAPITFRPTYKFDKHSQEPLDYDSSEKRRVPAWTDRILFRGSQARQTSGPDGGHTLGGSLYGRVYSIPAVPRDRPSWDGSNLWESGVASAEQSFTEGTPGTPRATLSRSDQMGSRGRVQLGGALGSASEVTVEAKTYSACMDVMQSDHKPVCALLNIVLPNLAPPQARRLSSELLGEVFAAVEPAKPRLSLTPDLLELHQVDQAAGTVTVSNLGNSCASFHVCAMPQGGAEHGPIPDWLDVHPTSGELPPQASVLIHVSAALSENVYSTRASVAELVIVASDEYGRGLGRYERQTKDHISFTVNCKTAGCVSLGGP</sequence>
<dbReference type="SUPFAM" id="SSF50978">
    <property type="entry name" value="WD40 repeat-like"/>
    <property type="match status" value="1"/>
</dbReference>
<dbReference type="InterPro" id="IPR011992">
    <property type="entry name" value="EF-hand-dom_pair"/>
</dbReference>
<feature type="region of interest" description="Disordered" evidence="2">
    <location>
        <begin position="1029"/>
        <end position="1066"/>
    </location>
</feature>